<evidence type="ECO:0000313" key="2">
    <source>
        <dbReference type="EMBL" id="KAH9374706.1"/>
    </source>
</evidence>
<sequence length="83" mass="9002">MASSSATTCAIALVAACLFLCCCAQLGVPGGWHKKTNTDDEHYHKLAHLAISQQVQGREFYDTVLKVTDVETQVRLHKAAVSN</sequence>
<protein>
    <submittedName>
        <fullName evidence="2">Uncharacterized protein</fullName>
    </submittedName>
</protein>
<dbReference type="OrthoDB" id="6481726at2759"/>
<keyword evidence="1" id="KW-0732">Signal</keyword>
<feature type="signal peptide" evidence="1">
    <location>
        <begin position="1"/>
        <end position="24"/>
    </location>
</feature>
<evidence type="ECO:0000313" key="3">
    <source>
        <dbReference type="Proteomes" id="UP000821853"/>
    </source>
</evidence>
<proteinExistence type="predicted"/>
<dbReference type="AlphaFoldDB" id="A0A9J6GH77"/>
<evidence type="ECO:0000256" key="1">
    <source>
        <dbReference type="SAM" id="SignalP"/>
    </source>
</evidence>
<feature type="chain" id="PRO_5039936583" evidence="1">
    <location>
        <begin position="25"/>
        <end position="83"/>
    </location>
</feature>
<gene>
    <name evidence="2" type="ORF">HPB48_003536</name>
</gene>
<dbReference type="Proteomes" id="UP000821853">
    <property type="component" value="Chromosome 5"/>
</dbReference>
<name>A0A9J6GH77_HAELO</name>
<comment type="caution">
    <text evidence="2">The sequence shown here is derived from an EMBL/GenBank/DDBJ whole genome shotgun (WGS) entry which is preliminary data.</text>
</comment>
<organism evidence="2 3">
    <name type="scientific">Haemaphysalis longicornis</name>
    <name type="common">Bush tick</name>
    <dbReference type="NCBI Taxonomy" id="44386"/>
    <lineage>
        <taxon>Eukaryota</taxon>
        <taxon>Metazoa</taxon>
        <taxon>Ecdysozoa</taxon>
        <taxon>Arthropoda</taxon>
        <taxon>Chelicerata</taxon>
        <taxon>Arachnida</taxon>
        <taxon>Acari</taxon>
        <taxon>Parasitiformes</taxon>
        <taxon>Ixodida</taxon>
        <taxon>Ixodoidea</taxon>
        <taxon>Ixodidae</taxon>
        <taxon>Haemaphysalinae</taxon>
        <taxon>Haemaphysalis</taxon>
    </lineage>
</organism>
<dbReference type="SUPFAM" id="SSF54403">
    <property type="entry name" value="Cystatin/monellin"/>
    <property type="match status" value="1"/>
</dbReference>
<dbReference type="VEuPathDB" id="VectorBase:HLOH_043302"/>
<dbReference type="InterPro" id="IPR046350">
    <property type="entry name" value="Cystatin_sf"/>
</dbReference>
<keyword evidence="3" id="KW-1185">Reference proteome</keyword>
<accession>A0A9J6GH77</accession>
<dbReference type="EMBL" id="JABSTR010000007">
    <property type="protein sequence ID" value="KAH9374706.1"/>
    <property type="molecule type" value="Genomic_DNA"/>
</dbReference>
<reference evidence="2 3" key="1">
    <citation type="journal article" date="2020" name="Cell">
        <title>Large-Scale Comparative Analyses of Tick Genomes Elucidate Their Genetic Diversity and Vector Capacities.</title>
        <authorList>
            <consortium name="Tick Genome and Microbiome Consortium (TIGMIC)"/>
            <person name="Jia N."/>
            <person name="Wang J."/>
            <person name="Shi W."/>
            <person name="Du L."/>
            <person name="Sun Y."/>
            <person name="Zhan W."/>
            <person name="Jiang J.F."/>
            <person name="Wang Q."/>
            <person name="Zhang B."/>
            <person name="Ji P."/>
            <person name="Bell-Sakyi L."/>
            <person name="Cui X.M."/>
            <person name="Yuan T.T."/>
            <person name="Jiang B.G."/>
            <person name="Yang W.F."/>
            <person name="Lam T.T."/>
            <person name="Chang Q.C."/>
            <person name="Ding S.J."/>
            <person name="Wang X.J."/>
            <person name="Zhu J.G."/>
            <person name="Ruan X.D."/>
            <person name="Zhao L."/>
            <person name="Wei J.T."/>
            <person name="Ye R.Z."/>
            <person name="Que T.C."/>
            <person name="Du C.H."/>
            <person name="Zhou Y.H."/>
            <person name="Cheng J.X."/>
            <person name="Dai P.F."/>
            <person name="Guo W.B."/>
            <person name="Han X.H."/>
            <person name="Huang E.J."/>
            <person name="Li L.F."/>
            <person name="Wei W."/>
            <person name="Gao Y.C."/>
            <person name="Liu J.Z."/>
            <person name="Shao H.Z."/>
            <person name="Wang X."/>
            <person name="Wang C.C."/>
            <person name="Yang T.C."/>
            <person name="Huo Q.B."/>
            <person name="Li W."/>
            <person name="Chen H.Y."/>
            <person name="Chen S.E."/>
            <person name="Zhou L.G."/>
            <person name="Ni X.B."/>
            <person name="Tian J.H."/>
            <person name="Sheng Y."/>
            <person name="Liu T."/>
            <person name="Pan Y.S."/>
            <person name="Xia L.Y."/>
            <person name="Li J."/>
            <person name="Zhao F."/>
            <person name="Cao W.C."/>
        </authorList>
    </citation>
    <scope>NUCLEOTIDE SEQUENCE [LARGE SCALE GENOMIC DNA]</scope>
    <source>
        <strain evidence="2">HaeL-2018</strain>
    </source>
</reference>
<dbReference type="Gene3D" id="3.10.450.10">
    <property type="match status" value="1"/>
</dbReference>